<dbReference type="Pfam" id="PF00982">
    <property type="entry name" value="Glyco_transf_20"/>
    <property type="match status" value="1"/>
</dbReference>
<dbReference type="SUPFAM" id="SSF53756">
    <property type="entry name" value="UDP-Glycosyltransferase/glycogen phosphorylase"/>
    <property type="match status" value="1"/>
</dbReference>
<keyword evidence="2" id="KW-1185">Reference proteome</keyword>
<reference evidence="1" key="1">
    <citation type="submission" date="2021-03" db="EMBL/GenBank/DDBJ databases">
        <authorList>
            <person name="Tran Van P."/>
        </authorList>
    </citation>
    <scope>NUCLEOTIDE SEQUENCE</scope>
</reference>
<proteinExistence type="predicted"/>
<dbReference type="PANTHER" id="PTHR10788:SF106">
    <property type="entry name" value="BCDNA.GH08860"/>
    <property type="match status" value="1"/>
</dbReference>
<organism evidence="1 2">
    <name type="scientific">Timema podura</name>
    <name type="common">Walking stick</name>
    <dbReference type="NCBI Taxonomy" id="61482"/>
    <lineage>
        <taxon>Eukaryota</taxon>
        <taxon>Metazoa</taxon>
        <taxon>Ecdysozoa</taxon>
        <taxon>Arthropoda</taxon>
        <taxon>Hexapoda</taxon>
        <taxon>Insecta</taxon>
        <taxon>Pterygota</taxon>
        <taxon>Neoptera</taxon>
        <taxon>Polyneoptera</taxon>
        <taxon>Phasmatodea</taxon>
        <taxon>Timematodea</taxon>
        <taxon>Timematoidea</taxon>
        <taxon>Timematidae</taxon>
        <taxon>Timema</taxon>
    </lineage>
</organism>
<feature type="non-terminal residue" evidence="1">
    <location>
        <position position="118"/>
    </location>
</feature>
<accession>A0ABN7PEA1</accession>
<gene>
    <name evidence="1" type="ORF">TPAB3V08_LOCUS13066</name>
</gene>
<evidence type="ECO:0000313" key="1">
    <source>
        <dbReference type="EMBL" id="CAG2066123.1"/>
    </source>
</evidence>
<dbReference type="InterPro" id="IPR001830">
    <property type="entry name" value="Glyco_trans_20"/>
</dbReference>
<dbReference type="PANTHER" id="PTHR10788">
    <property type="entry name" value="TREHALOSE-6-PHOSPHATE SYNTHASE"/>
    <property type="match status" value="1"/>
</dbReference>
<sequence length="118" mass="13761">MIILGVDRLDYTKGLVHRLKAFELLLERYPEHLEKVTLLQIAVPSRTDVKEYQDLKEEMDQMVGKINGRFTTPNWSPIRYIYGCVGQDQLAAFYRDAAVCLVTPLRDGAFRRRLNQFI</sequence>
<protein>
    <recommendedName>
        <fullName evidence="3">Trehalose-6-phosphate synthase</fullName>
    </recommendedName>
</protein>
<evidence type="ECO:0000313" key="2">
    <source>
        <dbReference type="Proteomes" id="UP001153148"/>
    </source>
</evidence>
<dbReference type="Proteomes" id="UP001153148">
    <property type="component" value="Unassembled WGS sequence"/>
</dbReference>
<comment type="caution">
    <text evidence="1">The sequence shown here is derived from an EMBL/GenBank/DDBJ whole genome shotgun (WGS) entry which is preliminary data.</text>
</comment>
<name>A0ABN7PEA1_TIMPD</name>
<dbReference type="EMBL" id="CAJPIN010050654">
    <property type="protein sequence ID" value="CAG2066123.1"/>
    <property type="molecule type" value="Genomic_DNA"/>
</dbReference>
<dbReference type="Gene3D" id="3.40.50.2000">
    <property type="entry name" value="Glycogen Phosphorylase B"/>
    <property type="match status" value="1"/>
</dbReference>
<evidence type="ECO:0008006" key="3">
    <source>
        <dbReference type="Google" id="ProtNLM"/>
    </source>
</evidence>